<feature type="domain" description="SURP motif" evidence="10">
    <location>
        <begin position="41"/>
        <end position="83"/>
    </location>
</feature>
<keyword evidence="2" id="KW-0507">mRNA processing</keyword>
<feature type="region of interest" description="Disordered" evidence="8">
    <location>
        <begin position="478"/>
        <end position="497"/>
    </location>
</feature>
<dbReference type="EMBL" id="JALJOU010000076">
    <property type="protein sequence ID" value="KAK9825176.1"/>
    <property type="molecule type" value="Genomic_DNA"/>
</dbReference>
<feature type="region of interest" description="Disordered" evidence="8">
    <location>
        <begin position="305"/>
        <end position="366"/>
    </location>
</feature>
<dbReference type="InterPro" id="IPR035563">
    <property type="entry name" value="SF3As1_ubi"/>
</dbReference>
<feature type="region of interest" description="Disordered" evidence="8">
    <location>
        <begin position="513"/>
        <end position="570"/>
    </location>
</feature>
<evidence type="ECO:0000259" key="10">
    <source>
        <dbReference type="PROSITE" id="PS50128"/>
    </source>
</evidence>
<dbReference type="PANTHER" id="PTHR15316">
    <property type="entry name" value="SPLICEOSOME ASSOCIATED PROTEIN 114/SWAP SPLICING FACTOR-RELATED"/>
    <property type="match status" value="1"/>
</dbReference>
<dbReference type="InterPro" id="IPR000626">
    <property type="entry name" value="Ubiquitin-like_dom"/>
</dbReference>
<reference evidence="11 12" key="1">
    <citation type="journal article" date="2024" name="Nat. Commun.">
        <title>Phylogenomics reveals the evolutionary origins of lichenization in chlorophyte algae.</title>
        <authorList>
            <person name="Puginier C."/>
            <person name="Libourel C."/>
            <person name="Otte J."/>
            <person name="Skaloud P."/>
            <person name="Haon M."/>
            <person name="Grisel S."/>
            <person name="Petersen M."/>
            <person name="Berrin J.G."/>
            <person name="Delaux P.M."/>
            <person name="Dal Grande F."/>
            <person name="Keller J."/>
        </authorList>
    </citation>
    <scope>NUCLEOTIDE SEQUENCE [LARGE SCALE GENOMIC DNA]</scope>
    <source>
        <strain evidence="11 12">SAG 245.80</strain>
    </source>
</reference>
<dbReference type="SMART" id="SM00213">
    <property type="entry name" value="UBQ"/>
    <property type="match status" value="1"/>
</dbReference>
<evidence type="ECO:0008006" key="13">
    <source>
        <dbReference type="Google" id="ProtNLM"/>
    </source>
</evidence>
<dbReference type="SUPFAM" id="SSF54236">
    <property type="entry name" value="Ubiquitin-like"/>
    <property type="match status" value="1"/>
</dbReference>
<evidence type="ECO:0000256" key="4">
    <source>
        <dbReference type="ARBA" id="ARBA00022737"/>
    </source>
</evidence>
<dbReference type="SMART" id="SM00648">
    <property type="entry name" value="SWAP"/>
    <property type="match status" value="2"/>
</dbReference>
<comment type="subcellular location">
    <subcellularLocation>
        <location evidence="1">Nucleus</location>
    </subcellularLocation>
</comment>
<feature type="compositionally biased region" description="Low complexity" evidence="8">
    <location>
        <begin position="528"/>
        <end position="543"/>
    </location>
</feature>
<dbReference type="Proteomes" id="UP001445335">
    <property type="component" value="Unassembled WGS sequence"/>
</dbReference>
<evidence type="ECO:0000256" key="3">
    <source>
        <dbReference type="ARBA" id="ARBA00022728"/>
    </source>
</evidence>
<dbReference type="GO" id="GO:0045292">
    <property type="term" value="P:mRNA cis splicing, via spliceosome"/>
    <property type="evidence" value="ECO:0007669"/>
    <property type="project" value="InterPro"/>
</dbReference>
<evidence type="ECO:0000313" key="12">
    <source>
        <dbReference type="Proteomes" id="UP001445335"/>
    </source>
</evidence>
<dbReference type="GO" id="GO:0071013">
    <property type="term" value="C:catalytic step 2 spliceosome"/>
    <property type="evidence" value="ECO:0007669"/>
    <property type="project" value="TreeGrafter"/>
</dbReference>
<dbReference type="PROSITE" id="PS50128">
    <property type="entry name" value="SURP"/>
    <property type="match status" value="2"/>
</dbReference>
<accession>A0AAW1QUG3</accession>
<sequence length="764" mass="80785">MVAVGEARSVLPRTDLSGVKGVDTQTHAIGIIHPPPDIRAIVDKTAQFVARNGLSFEKKILANEEKNVKFNFLRPTDPYHAYYRHRVTEFQEEEKGAGAAPAAPGAAPAKVAAPAAAEAAAAAPAAAAPAKPLEAPAAEQYTVPVPEGLTALDLDTLRLTAQFVARNGKAFLTGLATREAGNPHFNFLKPTHSLFGFFTALCDAYSRVLMPPKGLAEQLRQDASNRTALLERCLRRLEHEKAREAEAQAAADQAEAERLAMQAIDWHDFVVVETIDFYADEDAELPPPMSQRDVVALNNAATYEEEAPADGAAEAAPAQVEMDEEERAMVAEANTPPPEAAAPPLAAAPPPTAPPPTSGPPAAGDDVMVIDDEPEQMRIVRNYQRQDRGRLGEAGRMVVSPLTGELVPIDQMAEHMRVSLIDPKWREQREAMLAKLRGTTRAGDDEISANLVSLARHRPDVFGSTQEELSQRVEASIKDSKVSGGDRPVAWDGVTRGGEDLANQVRAIAEQRAQDLKRKAPEPPVPRLAPIGAPAAAAPASGSLPPPPPRPAAPPPPLPPPPMRPPMGMPPMGVPPGMPPMGMRPPFLPPPPMAGMVGGPPGGMPPGMPPGMPGMPPPPPGMGMGAPGGLPPPPGAPPGGPPGAPDEGDEDERRVRARTDFVLIPEGEYLDAHPGPSKVRVLCPDLPEHAELNGQLLEVEVAGLTDTIGQLKARLAGVIGLAANRQKLARDGVGVLRDENSLALYNIGPDVQLELGLKTRGGRR</sequence>
<evidence type="ECO:0000259" key="9">
    <source>
        <dbReference type="PROSITE" id="PS50053"/>
    </source>
</evidence>
<dbReference type="AlphaFoldDB" id="A0AAW1QUG3"/>
<feature type="region of interest" description="Disordered" evidence="8">
    <location>
        <begin position="600"/>
        <end position="653"/>
    </location>
</feature>
<comment type="caution">
    <text evidence="11">The sequence shown here is derived from an EMBL/GenBank/DDBJ whole genome shotgun (WGS) entry which is preliminary data.</text>
</comment>
<dbReference type="GO" id="GO:0071004">
    <property type="term" value="C:U2-type prespliceosome"/>
    <property type="evidence" value="ECO:0007669"/>
    <property type="project" value="TreeGrafter"/>
</dbReference>
<feature type="compositionally biased region" description="Pro residues" evidence="8">
    <location>
        <begin position="629"/>
        <end position="644"/>
    </location>
</feature>
<dbReference type="FunFam" id="1.10.10.790:FF:000002">
    <property type="entry name" value="Splicing factor 3A subunit 1"/>
    <property type="match status" value="1"/>
</dbReference>
<dbReference type="GO" id="GO:0000381">
    <property type="term" value="P:regulation of alternative mRNA splicing, via spliceosome"/>
    <property type="evidence" value="ECO:0007669"/>
    <property type="project" value="TreeGrafter"/>
</dbReference>
<feature type="coiled-coil region" evidence="7">
    <location>
        <begin position="220"/>
        <end position="262"/>
    </location>
</feature>
<keyword evidence="3" id="KW-0747">Spliceosome</keyword>
<feature type="domain" description="Ubiquitin-like" evidence="9">
    <location>
        <begin position="705"/>
        <end position="762"/>
    </location>
</feature>
<dbReference type="CDD" id="cd01800">
    <property type="entry name" value="Ubl_SF3a120"/>
    <property type="match status" value="1"/>
</dbReference>
<dbReference type="GO" id="GO:0003723">
    <property type="term" value="F:RNA binding"/>
    <property type="evidence" value="ECO:0007669"/>
    <property type="project" value="InterPro"/>
</dbReference>
<evidence type="ECO:0000256" key="8">
    <source>
        <dbReference type="SAM" id="MobiDB-lite"/>
    </source>
</evidence>
<keyword evidence="5" id="KW-0508">mRNA splicing</keyword>
<dbReference type="InterPro" id="IPR035967">
    <property type="entry name" value="SWAP/Surp_sf"/>
</dbReference>
<dbReference type="Pfam" id="PF12230">
    <property type="entry name" value="PRP21_like_P"/>
    <property type="match status" value="1"/>
</dbReference>
<dbReference type="GO" id="GO:0005686">
    <property type="term" value="C:U2 snRNP"/>
    <property type="evidence" value="ECO:0007669"/>
    <property type="project" value="TreeGrafter"/>
</dbReference>
<evidence type="ECO:0000256" key="1">
    <source>
        <dbReference type="ARBA" id="ARBA00004123"/>
    </source>
</evidence>
<dbReference type="SUPFAM" id="SSF109905">
    <property type="entry name" value="Surp module (SWAP domain)"/>
    <property type="match status" value="2"/>
</dbReference>
<evidence type="ECO:0000313" key="11">
    <source>
        <dbReference type="EMBL" id="KAK9825176.1"/>
    </source>
</evidence>
<evidence type="ECO:0000256" key="5">
    <source>
        <dbReference type="ARBA" id="ARBA00023187"/>
    </source>
</evidence>
<evidence type="ECO:0000256" key="2">
    <source>
        <dbReference type="ARBA" id="ARBA00022664"/>
    </source>
</evidence>
<dbReference type="Pfam" id="PF00240">
    <property type="entry name" value="ubiquitin"/>
    <property type="match status" value="1"/>
</dbReference>
<dbReference type="PROSITE" id="PS50053">
    <property type="entry name" value="UBIQUITIN_2"/>
    <property type="match status" value="1"/>
</dbReference>
<dbReference type="InterPro" id="IPR029071">
    <property type="entry name" value="Ubiquitin-like_domsf"/>
</dbReference>
<evidence type="ECO:0000256" key="7">
    <source>
        <dbReference type="SAM" id="Coils"/>
    </source>
</evidence>
<proteinExistence type="predicted"/>
<feature type="compositionally biased region" description="Pro residues" evidence="8">
    <location>
        <begin position="335"/>
        <end position="359"/>
    </location>
</feature>
<dbReference type="PANTHER" id="PTHR15316:SF1">
    <property type="entry name" value="SPLICING FACTOR 3A SUBUNIT 1"/>
    <property type="match status" value="1"/>
</dbReference>
<dbReference type="InterPro" id="IPR000061">
    <property type="entry name" value="Surp"/>
</dbReference>
<feature type="compositionally biased region" description="Low complexity" evidence="8">
    <location>
        <begin position="309"/>
        <end position="318"/>
    </location>
</feature>
<keyword evidence="12" id="KW-1185">Reference proteome</keyword>
<dbReference type="FunFam" id="1.10.10.790:FF:000001">
    <property type="entry name" value="Splicing factor 3a, subunit 1"/>
    <property type="match status" value="1"/>
</dbReference>
<dbReference type="Gene3D" id="1.10.10.790">
    <property type="entry name" value="Surp module"/>
    <property type="match status" value="2"/>
</dbReference>
<feature type="compositionally biased region" description="Pro residues" evidence="8">
    <location>
        <begin position="544"/>
        <end position="570"/>
    </location>
</feature>
<keyword evidence="4" id="KW-0677">Repeat</keyword>
<dbReference type="InterPro" id="IPR045146">
    <property type="entry name" value="SF3A1"/>
</dbReference>
<protein>
    <recommendedName>
        <fullName evidence="13">Splicing factor 3A subunit 1</fullName>
    </recommendedName>
</protein>
<dbReference type="InterPro" id="IPR022030">
    <property type="entry name" value="SF3A1_dom"/>
</dbReference>
<name>A0AAW1QUG3_9CHLO</name>
<keyword evidence="6" id="KW-0539">Nucleus</keyword>
<dbReference type="Pfam" id="PF01805">
    <property type="entry name" value="Surp"/>
    <property type="match status" value="2"/>
</dbReference>
<gene>
    <name evidence="11" type="ORF">WJX81_003205</name>
</gene>
<feature type="compositionally biased region" description="Pro residues" evidence="8">
    <location>
        <begin position="602"/>
        <end position="621"/>
    </location>
</feature>
<feature type="domain" description="SURP motif" evidence="10">
    <location>
        <begin position="156"/>
        <end position="198"/>
    </location>
</feature>
<organism evidence="11 12">
    <name type="scientific">Elliptochloris bilobata</name>
    <dbReference type="NCBI Taxonomy" id="381761"/>
    <lineage>
        <taxon>Eukaryota</taxon>
        <taxon>Viridiplantae</taxon>
        <taxon>Chlorophyta</taxon>
        <taxon>core chlorophytes</taxon>
        <taxon>Trebouxiophyceae</taxon>
        <taxon>Trebouxiophyceae incertae sedis</taxon>
        <taxon>Elliptochloris clade</taxon>
        <taxon>Elliptochloris</taxon>
    </lineage>
</organism>
<dbReference type="Gene3D" id="3.10.20.90">
    <property type="entry name" value="Phosphatidylinositol 3-kinase Catalytic Subunit, Chain A, domain 1"/>
    <property type="match status" value="1"/>
</dbReference>
<evidence type="ECO:0000256" key="6">
    <source>
        <dbReference type="ARBA" id="ARBA00023242"/>
    </source>
</evidence>
<keyword evidence="7" id="KW-0175">Coiled coil</keyword>